<evidence type="ECO:0000256" key="3">
    <source>
        <dbReference type="ARBA" id="ARBA00022574"/>
    </source>
</evidence>
<dbReference type="STRING" id="1754192.A0A1Y1XJX6"/>
<dbReference type="OrthoDB" id="538223at2759"/>
<feature type="repeat" description="WD" evidence="8">
    <location>
        <begin position="180"/>
        <end position="221"/>
    </location>
</feature>
<dbReference type="FunFam" id="2.130.10.10:FF:000462">
    <property type="entry name" value="Katanin p80 WD40 repeat-containing subunit B1"/>
    <property type="match status" value="1"/>
</dbReference>
<dbReference type="InterPro" id="IPR019775">
    <property type="entry name" value="WD40_repeat_CS"/>
</dbReference>
<accession>A0A1Y1XJX6</accession>
<dbReference type="InterPro" id="IPR036322">
    <property type="entry name" value="WD40_repeat_dom_sf"/>
</dbReference>
<keyword evidence="4 7" id="KW-0493">Microtubule</keyword>
<keyword evidence="6 7" id="KW-0206">Cytoskeleton</keyword>
<dbReference type="GO" id="GO:0005874">
    <property type="term" value="C:microtubule"/>
    <property type="evidence" value="ECO:0007669"/>
    <property type="project" value="UniProtKB-KW"/>
</dbReference>
<proteinExistence type="inferred from homology"/>
<feature type="repeat" description="WD" evidence="8">
    <location>
        <begin position="138"/>
        <end position="179"/>
    </location>
</feature>
<feature type="compositionally biased region" description="Low complexity" evidence="9">
    <location>
        <begin position="402"/>
        <end position="423"/>
    </location>
</feature>
<dbReference type="GO" id="GO:0008017">
    <property type="term" value="F:microtubule binding"/>
    <property type="evidence" value="ECO:0007669"/>
    <property type="project" value="UniProtKB-UniRule"/>
</dbReference>
<dbReference type="Proteomes" id="UP000193944">
    <property type="component" value="Unassembled WGS sequence"/>
</dbReference>
<dbReference type="InterPro" id="IPR028021">
    <property type="entry name" value="Katanin_C-terminal"/>
</dbReference>
<dbReference type="PROSITE" id="PS50294">
    <property type="entry name" value="WD_REPEATS_REGION"/>
    <property type="match status" value="5"/>
</dbReference>
<comment type="similarity">
    <text evidence="7">Belongs to the WD repeat KATNB1 family.</text>
</comment>
<evidence type="ECO:0000256" key="2">
    <source>
        <dbReference type="ARBA" id="ARBA00022490"/>
    </source>
</evidence>
<feature type="compositionally biased region" description="Low complexity" evidence="9">
    <location>
        <begin position="430"/>
        <end position="449"/>
    </location>
</feature>
<dbReference type="GO" id="GO:0007019">
    <property type="term" value="P:microtubule depolymerization"/>
    <property type="evidence" value="ECO:0007669"/>
    <property type="project" value="TreeGrafter"/>
</dbReference>
<evidence type="ECO:0000259" key="10">
    <source>
        <dbReference type="Pfam" id="PF13925"/>
    </source>
</evidence>
<keyword evidence="2 7" id="KW-0963">Cytoplasm</keyword>
<reference evidence="11 12" key="1">
    <citation type="submission" date="2016-08" db="EMBL/GenBank/DDBJ databases">
        <title>A Parts List for Fungal Cellulosomes Revealed by Comparative Genomics.</title>
        <authorList>
            <consortium name="DOE Joint Genome Institute"/>
            <person name="Haitjema C.H."/>
            <person name="Gilmore S.P."/>
            <person name="Henske J.K."/>
            <person name="Solomon K.V."/>
            <person name="De Groot R."/>
            <person name="Kuo A."/>
            <person name="Mondo S.J."/>
            <person name="Salamov A.A."/>
            <person name="Labutti K."/>
            <person name="Zhao Z."/>
            <person name="Chiniquy J."/>
            <person name="Barry K."/>
            <person name="Brewer H.M."/>
            <person name="Purvine S.O."/>
            <person name="Wright A.T."/>
            <person name="Boxma B."/>
            <person name="Van Alen T."/>
            <person name="Hackstein J.H."/>
            <person name="Baker S.E."/>
            <person name="Grigoriev I.V."/>
            <person name="O'Malley M.A."/>
        </authorList>
    </citation>
    <scope>NUCLEOTIDE SEQUENCE [LARGE SCALE GENOMIC DNA]</scope>
    <source>
        <strain evidence="11 12">S4</strain>
    </source>
</reference>
<dbReference type="PANTHER" id="PTHR19845:SF0">
    <property type="entry name" value="KATANIN P80 WD40 REPEAT-CONTAINING SUBUNIT B1"/>
    <property type="match status" value="1"/>
</dbReference>
<dbReference type="GO" id="GO:0005737">
    <property type="term" value="C:cytoplasm"/>
    <property type="evidence" value="ECO:0007669"/>
    <property type="project" value="UniProtKB-UniRule"/>
</dbReference>
<dbReference type="AlphaFoldDB" id="A0A1Y1XJX6"/>
<evidence type="ECO:0000256" key="8">
    <source>
        <dbReference type="PROSITE-ProRule" id="PRU00221"/>
    </source>
</evidence>
<comment type="caution">
    <text evidence="11">The sequence shown here is derived from an EMBL/GenBank/DDBJ whole genome shotgun (WGS) entry which is preliminary data.</text>
</comment>
<dbReference type="HAMAP" id="MF_03022">
    <property type="entry name" value="Katanin_p80_B1"/>
    <property type="match status" value="1"/>
</dbReference>
<dbReference type="InterPro" id="IPR026962">
    <property type="entry name" value="KTNB1"/>
</dbReference>
<dbReference type="EMBL" id="MCFG01000026">
    <property type="protein sequence ID" value="ORX86059.1"/>
    <property type="molecule type" value="Genomic_DNA"/>
</dbReference>
<dbReference type="CDD" id="cd00200">
    <property type="entry name" value="WD40"/>
    <property type="match status" value="1"/>
</dbReference>
<dbReference type="Pfam" id="PF13925">
    <property type="entry name" value="Katanin_con80"/>
    <property type="match status" value="1"/>
</dbReference>
<evidence type="ECO:0000313" key="12">
    <source>
        <dbReference type="Proteomes" id="UP000193944"/>
    </source>
</evidence>
<feature type="region of interest" description="Disordered" evidence="9">
    <location>
        <begin position="328"/>
        <end position="377"/>
    </location>
</feature>
<keyword evidence="12" id="KW-1185">Reference proteome</keyword>
<dbReference type="Gene3D" id="2.130.10.10">
    <property type="entry name" value="YVTN repeat-like/Quinoprotein amine dehydrogenase"/>
    <property type="match status" value="1"/>
</dbReference>
<feature type="domain" description="Katanin p80 subunit C-terminal" evidence="10">
    <location>
        <begin position="605"/>
        <end position="756"/>
    </location>
</feature>
<evidence type="ECO:0000256" key="9">
    <source>
        <dbReference type="SAM" id="MobiDB-lite"/>
    </source>
</evidence>
<comment type="function">
    <text evidence="7">May participate in a complex which severs microtubules in an ATP-dependent manner. Microtubule severing may promote rapid reorganization of cellular microtubule arrays.</text>
</comment>
<dbReference type="PANTHER" id="PTHR19845">
    <property type="entry name" value="KATANIN P80 SUBUNIT"/>
    <property type="match status" value="1"/>
</dbReference>
<evidence type="ECO:0000313" key="11">
    <source>
        <dbReference type="EMBL" id="ORX86059.1"/>
    </source>
</evidence>
<protein>
    <recommendedName>
        <fullName evidence="7">Katanin p80 WD40 repeat-containing subunit B1 homolog</fullName>
    </recommendedName>
</protein>
<sequence length="768" mass="86008">MDNRISKIYNVVAHSSKVNCMKISPKSGNIMITGGDDRKIKLWIIGKLKSLASLEGHSSPVECVTIDWTEEIVVAGASSGTIKLWDLELEKVIRTLTGHQSSTTCVEFHPFGDFFASGSEDKTAKIWDVRRKGYIQTYLGHQKPITCLSISPDGRWIATGSEDNSVKIWDMTAGKLIKSYNDHEGPVTSIIFNPSEFTMASASCDGTIKYYDLQTFDMIDTTLAQGSIPNLIRFHPTEDITFGVYNDSLQTYSWEPMICHDRIYANWSNVKDMIVSEDKILCGSTDQNIISIWAESIENIKPFLQEEYNVNYSIDSDTASNNIVVPPIQNKPEYNNQPAKTMNNEVKGFNVPARPSSRSSVRTKSNSSLKTNSNVMNNNKNIISSVGLTKLSPLESINNSNNINNNSMSSMNNNMINNNNSNSYTQKSDNNNSNNNSSNNNNNNNLSVGMNINNLNNNSVNMNINNNINNNKFNNNKFNNNSNNNFNNNMNNNFNNNTNNNFNNKINNNNNNNYNISNNNNINNNNFNTSIIASNNSLNTQSPLAMSSSKYMFISSAGNTIQNLDAAKFLSNSSNQELPLNPSMAGITTIENENDLIDSLKLRNNVMETILTKRLNSIRYVHQMWDDTNVKASIEALNELRDPAVTVDILKLLKFKLNMVNLDICTILLPILKELLFEIYEDYIVTSCSIIKYLAKNFSDLIISNLKTDINFPSTGIDISREERIQRCKIAYQEFSEINMCLQDLKNSGGAVGASVCDALQEICVMFN</sequence>
<evidence type="ECO:0000256" key="6">
    <source>
        <dbReference type="ARBA" id="ARBA00023212"/>
    </source>
</evidence>
<dbReference type="PROSITE" id="PS00678">
    <property type="entry name" value="WD_REPEATS_1"/>
    <property type="match status" value="1"/>
</dbReference>
<dbReference type="SUPFAM" id="SSF50978">
    <property type="entry name" value="WD40 repeat-like"/>
    <property type="match status" value="1"/>
</dbReference>
<dbReference type="PROSITE" id="PS50082">
    <property type="entry name" value="WD_REPEATS_2"/>
    <property type="match status" value="5"/>
</dbReference>
<evidence type="ECO:0000256" key="1">
    <source>
        <dbReference type="ARBA" id="ARBA00004245"/>
    </source>
</evidence>
<evidence type="ECO:0000256" key="7">
    <source>
        <dbReference type="HAMAP-Rule" id="MF_03022"/>
    </source>
</evidence>
<reference evidence="11 12" key="2">
    <citation type="submission" date="2016-08" db="EMBL/GenBank/DDBJ databases">
        <title>Pervasive Adenine N6-methylation of Active Genes in Fungi.</title>
        <authorList>
            <consortium name="DOE Joint Genome Institute"/>
            <person name="Mondo S.J."/>
            <person name="Dannebaum R.O."/>
            <person name="Kuo R.C."/>
            <person name="Labutti K."/>
            <person name="Haridas S."/>
            <person name="Kuo A."/>
            <person name="Salamov A."/>
            <person name="Ahrendt S.R."/>
            <person name="Lipzen A."/>
            <person name="Sullivan W."/>
            <person name="Andreopoulos W.B."/>
            <person name="Clum A."/>
            <person name="Lindquist E."/>
            <person name="Daum C."/>
            <person name="Ramamoorthy G.K."/>
            <person name="Gryganskyi A."/>
            <person name="Culley D."/>
            <person name="Magnuson J.K."/>
            <person name="James T.Y."/>
            <person name="O'Malley M.A."/>
            <person name="Stajich J.E."/>
            <person name="Spatafora J.W."/>
            <person name="Visel A."/>
            <person name="Grigoriev I.V."/>
        </authorList>
    </citation>
    <scope>NUCLEOTIDE SEQUENCE [LARGE SCALE GENOMIC DNA]</scope>
    <source>
        <strain evidence="11 12">S4</strain>
    </source>
</reference>
<feature type="compositionally biased region" description="Low complexity" evidence="9">
    <location>
        <begin position="351"/>
        <end position="377"/>
    </location>
</feature>
<gene>
    <name evidence="11" type="ORF">BCR32DRAFT_325158</name>
</gene>
<dbReference type="InterPro" id="IPR001680">
    <property type="entry name" value="WD40_rpt"/>
</dbReference>
<dbReference type="Pfam" id="PF25168">
    <property type="entry name" value="Beta-prop_WDR36-Utp21_2nd"/>
    <property type="match status" value="1"/>
</dbReference>
<dbReference type="InterPro" id="IPR020472">
    <property type="entry name" value="WD40_PAC1"/>
</dbReference>
<dbReference type="InterPro" id="IPR015943">
    <property type="entry name" value="WD40/YVTN_repeat-like_dom_sf"/>
</dbReference>
<dbReference type="PRINTS" id="PR00320">
    <property type="entry name" value="GPROTEINBRPT"/>
</dbReference>
<keyword evidence="3 8" id="KW-0853">WD repeat</keyword>
<dbReference type="GO" id="GO:0008352">
    <property type="term" value="C:katanin complex"/>
    <property type="evidence" value="ECO:0007669"/>
    <property type="project" value="InterPro"/>
</dbReference>
<feature type="repeat" description="WD" evidence="8">
    <location>
        <begin position="11"/>
        <end position="43"/>
    </location>
</feature>
<name>A0A1Y1XJX6_9FUNG</name>
<comment type="subcellular location">
    <subcellularLocation>
        <location evidence="1 7">Cytoplasm</location>
        <location evidence="1 7">Cytoskeleton</location>
    </subcellularLocation>
</comment>
<dbReference type="SMART" id="SM00320">
    <property type="entry name" value="WD40"/>
    <property type="match status" value="5"/>
</dbReference>
<feature type="region of interest" description="Disordered" evidence="9">
    <location>
        <begin position="402"/>
        <end position="449"/>
    </location>
</feature>
<feature type="repeat" description="WD" evidence="8">
    <location>
        <begin position="54"/>
        <end position="95"/>
    </location>
</feature>
<organism evidence="11 12">
    <name type="scientific">Anaeromyces robustus</name>
    <dbReference type="NCBI Taxonomy" id="1754192"/>
    <lineage>
        <taxon>Eukaryota</taxon>
        <taxon>Fungi</taxon>
        <taxon>Fungi incertae sedis</taxon>
        <taxon>Chytridiomycota</taxon>
        <taxon>Chytridiomycota incertae sedis</taxon>
        <taxon>Neocallimastigomycetes</taxon>
        <taxon>Neocallimastigales</taxon>
        <taxon>Neocallimastigaceae</taxon>
        <taxon>Anaeromyces</taxon>
    </lineage>
</organism>
<evidence type="ECO:0000256" key="5">
    <source>
        <dbReference type="ARBA" id="ARBA00022737"/>
    </source>
</evidence>
<keyword evidence="5" id="KW-0677">Repeat</keyword>
<feature type="repeat" description="WD" evidence="8">
    <location>
        <begin position="96"/>
        <end position="137"/>
    </location>
</feature>
<evidence type="ECO:0000256" key="4">
    <source>
        <dbReference type="ARBA" id="ARBA00022701"/>
    </source>
</evidence>
<dbReference type="GO" id="GO:0051013">
    <property type="term" value="P:microtubule severing"/>
    <property type="evidence" value="ECO:0007669"/>
    <property type="project" value="UniProtKB-UniRule"/>
</dbReference>
<feature type="compositionally biased region" description="Polar residues" evidence="9">
    <location>
        <begin position="332"/>
        <end position="344"/>
    </location>
</feature>